<gene>
    <name evidence="1" type="ORF">OTU49_012014</name>
</gene>
<organism evidence="1 2">
    <name type="scientific">Cherax quadricarinatus</name>
    <name type="common">Australian red claw crayfish</name>
    <dbReference type="NCBI Taxonomy" id="27406"/>
    <lineage>
        <taxon>Eukaryota</taxon>
        <taxon>Metazoa</taxon>
        <taxon>Ecdysozoa</taxon>
        <taxon>Arthropoda</taxon>
        <taxon>Crustacea</taxon>
        <taxon>Multicrustacea</taxon>
        <taxon>Malacostraca</taxon>
        <taxon>Eumalacostraca</taxon>
        <taxon>Eucarida</taxon>
        <taxon>Decapoda</taxon>
        <taxon>Pleocyemata</taxon>
        <taxon>Astacidea</taxon>
        <taxon>Parastacoidea</taxon>
        <taxon>Parastacidae</taxon>
        <taxon>Cherax</taxon>
    </lineage>
</organism>
<accession>A0AAW0W199</accession>
<dbReference type="Proteomes" id="UP001445076">
    <property type="component" value="Unassembled WGS sequence"/>
</dbReference>
<sequence length="101" mass="11538">PPLHPEQLQNPPRLPPTLSLHPLQIQKCHDLGEERECQMAAGVMTSLYSQKLCSDLGYEDCATFHLNTVKETLLDLSTLNTTKFKIMTKYLSTKYRFTSKI</sequence>
<dbReference type="AlphaFoldDB" id="A0AAW0W199"/>
<comment type="caution">
    <text evidence="1">The sequence shown here is derived from an EMBL/GenBank/DDBJ whole genome shotgun (WGS) entry which is preliminary data.</text>
</comment>
<evidence type="ECO:0000313" key="1">
    <source>
        <dbReference type="EMBL" id="KAK8723047.1"/>
    </source>
</evidence>
<name>A0AAW0W199_CHEQU</name>
<feature type="non-terminal residue" evidence="1">
    <location>
        <position position="1"/>
    </location>
</feature>
<evidence type="ECO:0000313" key="2">
    <source>
        <dbReference type="Proteomes" id="UP001445076"/>
    </source>
</evidence>
<dbReference type="EMBL" id="JARKIK010000092">
    <property type="protein sequence ID" value="KAK8723047.1"/>
    <property type="molecule type" value="Genomic_DNA"/>
</dbReference>
<proteinExistence type="predicted"/>
<keyword evidence="2" id="KW-1185">Reference proteome</keyword>
<reference evidence="1 2" key="1">
    <citation type="journal article" date="2024" name="BMC Genomics">
        <title>Genome assembly of redclaw crayfish (Cherax quadricarinatus) provides insights into its immune adaptation and hypoxia tolerance.</title>
        <authorList>
            <person name="Liu Z."/>
            <person name="Zheng J."/>
            <person name="Li H."/>
            <person name="Fang K."/>
            <person name="Wang S."/>
            <person name="He J."/>
            <person name="Zhou D."/>
            <person name="Weng S."/>
            <person name="Chi M."/>
            <person name="Gu Z."/>
            <person name="He J."/>
            <person name="Li F."/>
            <person name="Wang M."/>
        </authorList>
    </citation>
    <scope>NUCLEOTIDE SEQUENCE [LARGE SCALE GENOMIC DNA]</scope>
    <source>
        <strain evidence="1">ZL_2023a</strain>
    </source>
</reference>
<dbReference type="Gene3D" id="3.40.630.30">
    <property type="match status" value="1"/>
</dbReference>
<protein>
    <submittedName>
        <fullName evidence="1">Uncharacterized protein</fullName>
    </submittedName>
</protein>